<dbReference type="EMBL" id="JANEYG010000028">
    <property type="protein sequence ID" value="KAJ8918030.1"/>
    <property type="molecule type" value="Genomic_DNA"/>
</dbReference>
<dbReference type="SUPFAM" id="SSF48350">
    <property type="entry name" value="GTPase activation domain, GAP"/>
    <property type="match status" value="1"/>
</dbReference>
<feature type="region of interest" description="Disordered" evidence="1">
    <location>
        <begin position="214"/>
        <end position="238"/>
    </location>
</feature>
<gene>
    <name evidence="2" type="ORF">NQ315_011486</name>
</gene>
<dbReference type="Proteomes" id="UP001159042">
    <property type="component" value="Unassembled WGS sequence"/>
</dbReference>
<protein>
    <submittedName>
        <fullName evidence="2">Uncharacterized protein</fullName>
    </submittedName>
</protein>
<evidence type="ECO:0000313" key="3">
    <source>
        <dbReference type="Proteomes" id="UP001159042"/>
    </source>
</evidence>
<name>A0AAV8VV68_9CUCU</name>
<organism evidence="2 3">
    <name type="scientific">Exocentrus adspersus</name>
    <dbReference type="NCBI Taxonomy" id="1586481"/>
    <lineage>
        <taxon>Eukaryota</taxon>
        <taxon>Metazoa</taxon>
        <taxon>Ecdysozoa</taxon>
        <taxon>Arthropoda</taxon>
        <taxon>Hexapoda</taxon>
        <taxon>Insecta</taxon>
        <taxon>Pterygota</taxon>
        <taxon>Neoptera</taxon>
        <taxon>Endopterygota</taxon>
        <taxon>Coleoptera</taxon>
        <taxon>Polyphaga</taxon>
        <taxon>Cucujiformia</taxon>
        <taxon>Chrysomeloidea</taxon>
        <taxon>Cerambycidae</taxon>
        <taxon>Lamiinae</taxon>
        <taxon>Acanthocinini</taxon>
        <taxon>Exocentrus</taxon>
    </lineage>
</organism>
<dbReference type="InterPro" id="IPR008936">
    <property type="entry name" value="Rho_GTPase_activation_prot"/>
</dbReference>
<keyword evidence="3" id="KW-1185">Reference proteome</keyword>
<proteinExistence type="predicted"/>
<feature type="compositionally biased region" description="Polar residues" evidence="1">
    <location>
        <begin position="216"/>
        <end position="226"/>
    </location>
</feature>
<feature type="region of interest" description="Disordered" evidence="1">
    <location>
        <begin position="322"/>
        <end position="342"/>
    </location>
</feature>
<evidence type="ECO:0000313" key="2">
    <source>
        <dbReference type="EMBL" id="KAJ8918030.1"/>
    </source>
</evidence>
<feature type="compositionally biased region" description="Basic and acidic residues" evidence="1">
    <location>
        <begin position="325"/>
        <end position="334"/>
    </location>
</feature>
<accession>A0AAV8VV68</accession>
<reference evidence="2 3" key="1">
    <citation type="journal article" date="2023" name="Insect Mol. Biol.">
        <title>Genome sequencing provides insights into the evolution of gene families encoding plant cell wall-degrading enzymes in longhorned beetles.</title>
        <authorList>
            <person name="Shin N.R."/>
            <person name="Okamura Y."/>
            <person name="Kirsch R."/>
            <person name="Pauchet Y."/>
        </authorList>
    </citation>
    <scope>NUCLEOTIDE SEQUENCE [LARGE SCALE GENOMIC DNA]</scope>
    <source>
        <strain evidence="2">EAD_L_NR</strain>
    </source>
</reference>
<evidence type="ECO:0000256" key="1">
    <source>
        <dbReference type="SAM" id="MobiDB-lite"/>
    </source>
</evidence>
<sequence length="434" mass="50783">MPVKANYPSPCSKGFDFGVPLEDIFPPNDIHPRLKYLFEEAYKLVDSHHNIEEIVRRLQGPLGTRLELKQKIVHDVHYDIKNERLDEAPGAYFWIIRHFLGLLPIPLLPTYSGDVRFEWSNLSEKCRYFLQHYESERSKKYLLDYKIAENLSLLPFEHFLLLTILIHFVRRLSQKTRHGRQINRKSLLFLSKYYGASTCVRPYTPGYSSLEDEIGSSKNRAGLNNEQENDLASPETEEHSFVRTEKLYEGTEFTFNDDTSSNKAEWSDIVKETKDTVKKVEDYIYDDYDTFSKEEYNQISESKLKSRGSVFGKVSKIGWTYTPRKNRETQPNEDLREEQDEKESTYIKFEDVFDTNGKYRTNGKDASDDEFDAKHENGLNITFKKVQDSCSTPLFNYSASTAKKMDRSEGSRSKKNFNLKRFKINLDFFESSNT</sequence>
<comment type="caution">
    <text evidence="2">The sequence shown here is derived from an EMBL/GenBank/DDBJ whole genome shotgun (WGS) entry which is preliminary data.</text>
</comment>
<dbReference type="AlphaFoldDB" id="A0AAV8VV68"/>